<dbReference type="PANTHER" id="PTHR43719:SF28">
    <property type="entry name" value="PEROXIDE STRESS-ACTIVATED HISTIDINE KINASE MAK1-RELATED"/>
    <property type="match status" value="1"/>
</dbReference>
<dbReference type="RefSeq" id="XP_004029797.1">
    <property type="nucleotide sequence ID" value="XM_004029749.1"/>
</dbReference>
<dbReference type="Pfam" id="PF00072">
    <property type="entry name" value="Response_reg"/>
    <property type="match status" value="1"/>
</dbReference>
<dbReference type="GO" id="GO:0000160">
    <property type="term" value="P:phosphorelay signal transduction system"/>
    <property type="evidence" value="ECO:0007669"/>
    <property type="project" value="InterPro"/>
</dbReference>
<dbReference type="Gene3D" id="3.40.50.2300">
    <property type="match status" value="1"/>
</dbReference>
<evidence type="ECO:0000259" key="3">
    <source>
        <dbReference type="PROSITE" id="PS50110"/>
    </source>
</evidence>
<name>G0R1V2_ICHMU</name>
<gene>
    <name evidence="4" type="ORF">IMG5_172970</name>
</gene>
<dbReference type="OrthoDB" id="288899at2759"/>
<dbReference type="SUPFAM" id="SSF52172">
    <property type="entry name" value="CheY-like"/>
    <property type="match status" value="1"/>
</dbReference>
<keyword evidence="5" id="KW-1185">Reference proteome</keyword>
<dbReference type="InterPro" id="IPR001789">
    <property type="entry name" value="Sig_transdc_resp-reg_receiver"/>
</dbReference>
<dbReference type="AlphaFoldDB" id="G0R1V2"/>
<dbReference type="InterPro" id="IPR011006">
    <property type="entry name" value="CheY-like_superfamily"/>
</dbReference>
<dbReference type="EC" id="2.7.13.3" evidence="4"/>
<dbReference type="PANTHER" id="PTHR43719">
    <property type="entry name" value="TWO-COMPONENT HISTIDINE KINASE"/>
    <property type="match status" value="1"/>
</dbReference>
<dbReference type="Proteomes" id="UP000008983">
    <property type="component" value="Unassembled WGS sequence"/>
</dbReference>
<organism evidence="4 5">
    <name type="scientific">Ichthyophthirius multifiliis</name>
    <name type="common">White spot disease agent</name>
    <name type="synonym">Ich</name>
    <dbReference type="NCBI Taxonomy" id="5932"/>
    <lineage>
        <taxon>Eukaryota</taxon>
        <taxon>Sar</taxon>
        <taxon>Alveolata</taxon>
        <taxon>Ciliophora</taxon>
        <taxon>Intramacronucleata</taxon>
        <taxon>Oligohymenophorea</taxon>
        <taxon>Hymenostomatida</taxon>
        <taxon>Ophryoglenina</taxon>
        <taxon>Ichthyophthirius</taxon>
    </lineage>
</organism>
<dbReference type="EMBL" id="GL984230">
    <property type="protein sequence ID" value="EGR28561.1"/>
    <property type="molecule type" value="Genomic_DNA"/>
</dbReference>
<dbReference type="GO" id="GO:0004673">
    <property type="term" value="F:protein histidine kinase activity"/>
    <property type="evidence" value="ECO:0007669"/>
    <property type="project" value="UniProtKB-EC"/>
</dbReference>
<keyword evidence="1" id="KW-0597">Phosphoprotein</keyword>
<reference evidence="4 5" key="1">
    <citation type="submission" date="2011-07" db="EMBL/GenBank/DDBJ databases">
        <authorList>
            <person name="Coyne R."/>
            <person name="Brami D."/>
            <person name="Johnson J."/>
            <person name="Hostetler J."/>
            <person name="Hannick L."/>
            <person name="Clark T."/>
            <person name="Cassidy-Hanley D."/>
            <person name="Inman J."/>
        </authorList>
    </citation>
    <scope>NUCLEOTIDE SEQUENCE [LARGE SCALE GENOMIC DNA]</scope>
    <source>
        <strain evidence="4 5">G5</strain>
    </source>
</reference>
<protein>
    <submittedName>
        <fullName evidence="4">Response regulator receiver domain protein</fullName>
        <ecNumber evidence="4">2.7.13.3</ecNumber>
    </submittedName>
</protein>
<dbReference type="InParanoid" id="G0R1V2"/>
<evidence type="ECO:0000313" key="5">
    <source>
        <dbReference type="Proteomes" id="UP000008983"/>
    </source>
</evidence>
<evidence type="ECO:0000256" key="1">
    <source>
        <dbReference type="ARBA" id="ARBA00022553"/>
    </source>
</evidence>
<accession>G0R1V2</accession>
<comment type="caution">
    <text evidence="2">Lacks conserved residue(s) required for the propagation of feature annotation.</text>
</comment>
<dbReference type="GeneID" id="14904642"/>
<dbReference type="InterPro" id="IPR050956">
    <property type="entry name" value="2C_system_His_kinase"/>
</dbReference>
<feature type="domain" description="Response regulatory" evidence="3">
    <location>
        <begin position="1"/>
        <end position="68"/>
    </location>
</feature>
<dbReference type="PROSITE" id="PS50110">
    <property type="entry name" value="RESPONSE_REGULATORY"/>
    <property type="match status" value="1"/>
</dbReference>
<evidence type="ECO:0000313" key="4">
    <source>
        <dbReference type="EMBL" id="EGR28561.1"/>
    </source>
</evidence>
<keyword evidence="4" id="KW-0808">Transferase</keyword>
<evidence type="ECO:0000256" key="2">
    <source>
        <dbReference type="PROSITE-ProRule" id="PRU00169"/>
    </source>
</evidence>
<sequence length="71" mass="8129">MPIMNGHESIKLIRQFEKEFNINPSIIIVNSANINQDDIQQSVDCGADQHIAKPVDTQNLRQLLQKYAFAY</sequence>
<proteinExistence type="predicted"/>